<proteinExistence type="predicted"/>
<accession>A0A9N9BWV0</accession>
<dbReference type="AlphaFoldDB" id="A0A9N9BWV0"/>
<evidence type="ECO:0000313" key="3">
    <source>
        <dbReference type="Proteomes" id="UP000789342"/>
    </source>
</evidence>
<protein>
    <submittedName>
        <fullName evidence="2">14602_t:CDS:1</fullName>
    </submittedName>
</protein>
<gene>
    <name evidence="2" type="ORF">AMORRO_LOCUS6841</name>
</gene>
<dbReference type="EMBL" id="CAJVPV010004808">
    <property type="protein sequence ID" value="CAG8579466.1"/>
    <property type="molecule type" value="Genomic_DNA"/>
</dbReference>
<reference evidence="2" key="1">
    <citation type="submission" date="2021-06" db="EMBL/GenBank/DDBJ databases">
        <authorList>
            <person name="Kallberg Y."/>
            <person name="Tangrot J."/>
            <person name="Rosling A."/>
        </authorList>
    </citation>
    <scope>NUCLEOTIDE SEQUENCE</scope>
    <source>
        <strain evidence="2">CL551</strain>
    </source>
</reference>
<organism evidence="2 3">
    <name type="scientific">Acaulospora morrowiae</name>
    <dbReference type="NCBI Taxonomy" id="94023"/>
    <lineage>
        <taxon>Eukaryota</taxon>
        <taxon>Fungi</taxon>
        <taxon>Fungi incertae sedis</taxon>
        <taxon>Mucoromycota</taxon>
        <taxon>Glomeromycotina</taxon>
        <taxon>Glomeromycetes</taxon>
        <taxon>Diversisporales</taxon>
        <taxon>Acaulosporaceae</taxon>
        <taxon>Acaulospora</taxon>
    </lineage>
</organism>
<comment type="caution">
    <text evidence="2">The sequence shown here is derived from an EMBL/GenBank/DDBJ whole genome shotgun (WGS) entry which is preliminary data.</text>
</comment>
<evidence type="ECO:0000256" key="1">
    <source>
        <dbReference type="SAM" id="MobiDB-lite"/>
    </source>
</evidence>
<sequence length="52" mass="6083">MEEEMGETSSSMQTHLEEETYGKSQQTSEQQVLERHQTPSFRGHARIDDTRK</sequence>
<name>A0A9N9BWV0_9GLOM</name>
<feature type="region of interest" description="Disordered" evidence="1">
    <location>
        <begin position="1"/>
        <end position="52"/>
    </location>
</feature>
<dbReference type="Proteomes" id="UP000789342">
    <property type="component" value="Unassembled WGS sequence"/>
</dbReference>
<keyword evidence="3" id="KW-1185">Reference proteome</keyword>
<feature type="compositionally biased region" description="Polar residues" evidence="1">
    <location>
        <begin position="22"/>
        <end position="31"/>
    </location>
</feature>
<evidence type="ECO:0000313" key="2">
    <source>
        <dbReference type="EMBL" id="CAG8579466.1"/>
    </source>
</evidence>